<gene>
    <name evidence="5" type="primary">LOC113213509</name>
</gene>
<dbReference type="GeneID" id="113213509"/>
<organism evidence="4 5">
    <name type="scientific">Frankliniella occidentalis</name>
    <name type="common">Western flower thrips</name>
    <name type="synonym">Euthrips occidentalis</name>
    <dbReference type="NCBI Taxonomy" id="133901"/>
    <lineage>
        <taxon>Eukaryota</taxon>
        <taxon>Metazoa</taxon>
        <taxon>Ecdysozoa</taxon>
        <taxon>Arthropoda</taxon>
        <taxon>Hexapoda</taxon>
        <taxon>Insecta</taxon>
        <taxon>Pterygota</taxon>
        <taxon>Neoptera</taxon>
        <taxon>Paraneoptera</taxon>
        <taxon>Thysanoptera</taxon>
        <taxon>Terebrantia</taxon>
        <taxon>Thripoidea</taxon>
        <taxon>Thripidae</taxon>
        <taxon>Frankliniella</taxon>
    </lineage>
</organism>
<evidence type="ECO:0000256" key="2">
    <source>
        <dbReference type="SAM" id="MobiDB-lite"/>
    </source>
</evidence>
<feature type="domain" description="BEN" evidence="3">
    <location>
        <begin position="443"/>
        <end position="543"/>
    </location>
</feature>
<dbReference type="InterPro" id="IPR018379">
    <property type="entry name" value="BEN_domain"/>
</dbReference>
<sequence length="561" mass="62049">MRKPRSSRALRGKIMGKVEQVQLVQEKLCNRNGKNLKIDVIQPPDAPVATCTSSAAEDIYNTSASNSASDASSLFDTSDLDVEVSDGDHFNDVNESDSDDYKNVSNEDESGKLKISFKRKRGKNIEEESEHSSDENQMEIKNILKTHKSCLSDTLYLQEENKQLRTLLLDAELKEQKANSSIHDLFTAVKDLVNEVKETKIEMANMRNEISIFKLNETSLQQKIETAVNTLSQQTTQLSTDLINTNQKISTLKEDMENLQKAIPCISVPETILSSDDIPAPPNVDSELQESGTAHCSTSIPPPLNTSLEMVNQERLPDPIVLSDTEEILSSEENQTHQRTPSPISISDESEDSDSSISQKSASMLSPRHNHSSSDSESSSSIEDISPVRIGGQPNSSIQKQNVLLRGSQTSASEKVSLTVKSSPLKLPESSELDKYIGEFVDFGSVRLSKQRLKGLSYEKVSVLVSELCVNVFTPTEMALSTLSGRRSNTHKNSIPKRRLDPDKVDGIADFIVRLTKPSNPIRVVGEVRQAIMVKLGKFLRTHEGKKIIADQQALLQEPAM</sequence>
<keyword evidence="1" id="KW-0175">Coiled coil</keyword>
<name>A0A6J1T477_FRAOC</name>
<evidence type="ECO:0000256" key="1">
    <source>
        <dbReference type="SAM" id="Coils"/>
    </source>
</evidence>
<dbReference type="AlphaFoldDB" id="A0A6J1T477"/>
<keyword evidence="4" id="KW-1185">Reference proteome</keyword>
<dbReference type="Gene3D" id="1.10.10.2590">
    <property type="entry name" value="BEN domain"/>
    <property type="match status" value="1"/>
</dbReference>
<dbReference type="KEGG" id="foc:113213509"/>
<feature type="region of interest" description="Disordered" evidence="2">
    <location>
        <begin position="88"/>
        <end position="107"/>
    </location>
</feature>
<feature type="compositionally biased region" description="Polar residues" evidence="2">
    <location>
        <begin position="289"/>
        <end position="306"/>
    </location>
</feature>
<feature type="compositionally biased region" description="Low complexity" evidence="2">
    <location>
        <begin position="373"/>
        <end position="385"/>
    </location>
</feature>
<proteinExistence type="predicted"/>
<feature type="region of interest" description="Disordered" evidence="2">
    <location>
        <begin position="274"/>
        <end position="306"/>
    </location>
</feature>
<feature type="compositionally biased region" description="Polar residues" evidence="2">
    <location>
        <begin position="331"/>
        <end position="340"/>
    </location>
</feature>
<evidence type="ECO:0000313" key="4">
    <source>
        <dbReference type="Proteomes" id="UP000504606"/>
    </source>
</evidence>
<protein>
    <submittedName>
        <fullName evidence="5">Uncharacterized protein LOC113213509</fullName>
    </submittedName>
</protein>
<dbReference type="GO" id="GO:0003677">
    <property type="term" value="F:DNA binding"/>
    <property type="evidence" value="ECO:0007669"/>
    <property type="project" value="InterPro"/>
</dbReference>
<dbReference type="PROSITE" id="PS51457">
    <property type="entry name" value="BEN"/>
    <property type="match status" value="1"/>
</dbReference>
<accession>A0A6J1T477</accession>
<feature type="region of interest" description="Disordered" evidence="2">
    <location>
        <begin position="330"/>
        <end position="397"/>
    </location>
</feature>
<dbReference type="RefSeq" id="XP_026288384.1">
    <property type="nucleotide sequence ID" value="XM_026432599.2"/>
</dbReference>
<dbReference type="Proteomes" id="UP000504606">
    <property type="component" value="Unplaced"/>
</dbReference>
<feature type="coiled-coil region" evidence="1">
    <location>
        <begin position="157"/>
        <end position="216"/>
    </location>
</feature>
<reference evidence="5" key="1">
    <citation type="submission" date="2025-08" db="UniProtKB">
        <authorList>
            <consortium name="RefSeq"/>
        </authorList>
    </citation>
    <scope>IDENTIFICATION</scope>
    <source>
        <tissue evidence="5">Whole organism</tissue>
    </source>
</reference>
<evidence type="ECO:0000259" key="3">
    <source>
        <dbReference type="PROSITE" id="PS51457"/>
    </source>
</evidence>
<evidence type="ECO:0000313" key="5">
    <source>
        <dbReference type="RefSeq" id="XP_026288384.1"/>
    </source>
</evidence>
<dbReference type="OrthoDB" id="7549446at2759"/>